<feature type="transmembrane region" description="Helical" evidence="1">
    <location>
        <begin position="12"/>
        <end position="29"/>
    </location>
</feature>
<keyword evidence="1" id="KW-0812">Transmembrane</keyword>
<proteinExistence type="predicted"/>
<organism evidence="2 3">
    <name type="scientific">Algibacter lectus</name>
    <dbReference type="NCBI Taxonomy" id="221126"/>
    <lineage>
        <taxon>Bacteria</taxon>
        <taxon>Pseudomonadati</taxon>
        <taxon>Bacteroidota</taxon>
        <taxon>Flavobacteriia</taxon>
        <taxon>Flavobacteriales</taxon>
        <taxon>Flavobacteriaceae</taxon>
        <taxon>Algibacter</taxon>
    </lineage>
</organism>
<reference evidence="2 3" key="1">
    <citation type="journal article" date="2014" name="Genome Announc.">
        <title>Draft Genome Sequences of Marine Flavobacterium Algibacter lectus Strains SS8 and NR4.</title>
        <authorList>
            <person name="Takatani N."/>
            <person name="Nakanishi M."/>
            <person name="Meirelles P."/>
            <person name="Mino S."/>
            <person name="Suda W."/>
            <person name="Oshima K."/>
            <person name="Hattori M."/>
            <person name="Ohkuma M."/>
            <person name="Hosokawa M."/>
            <person name="Miyashita K."/>
            <person name="Thompson F.L."/>
            <person name="Niwa A."/>
            <person name="Sawabe T."/>
            <person name="Sawabe T."/>
        </authorList>
    </citation>
    <scope>NUCLEOTIDE SEQUENCE [LARGE SCALE GENOMIC DNA]</scope>
    <source>
        <strain evidence="3">JCM19274</strain>
    </source>
</reference>
<evidence type="ECO:0000256" key="1">
    <source>
        <dbReference type="SAM" id="Phobius"/>
    </source>
</evidence>
<keyword evidence="1" id="KW-1133">Transmembrane helix</keyword>
<accession>A0A090X0S6</accession>
<gene>
    <name evidence="2" type="ORF">JCM19274_2435</name>
</gene>
<dbReference type="Proteomes" id="UP000029643">
    <property type="component" value="Unassembled WGS sequence"/>
</dbReference>
<keyword evidence="1" id="KW-0472">Membrane</keyword>
<dbReference type="EMBL" id="BBNU01000015">
    <property type="protein sequence ID" value="GAL81359.1"/>
    <property type="molecule type" value="Genomic_DNA"/>
</dbReference>
<name>A0A090X0S6_9FLAO</name>
<feature type="transmembrane region" description="Helical" evidence="1">
    <location>
        <begin position="50"/>
        <end position="69"/>
    </location>
</feature>
<protein>
    <submittedName>
        <fullName evidence="2">Uncharacterized protein</fullName>
    </submittedName>
</protein>
<comment type="caution">
    <text evidence="2">The sequence shown here is derived from an EMBL/GenBank/DDBJ whole genome shotgun (WGS) entry which is preliminary data.</text>
</comment>
<sequence length="76" mass="8332">MVKFEVPIGTHLLSIAIFTITVALATYKFTLKNDKAPSGNKLIMSKPDPYIMCLGIIVFFAAICEGGMFDWNGGIF</sequence>
<evidence type="ECO:0000313" key="3">
    <source>
        <dbReference type="Proteomes" id="UP000029643"/>
    </source>
</evidence>
<evidence type="ECO:0000313" key="2">
    <source>
        <dbReference type="EMBL" id="GAL81359.1"/>
    </source>
</evidence>
<dbReference type="AlphaFoldDB" id="A0A090X0S6"/>